<protein>
    <submittedName>
        <fullName evidence="2">Uncharacterized protein</fullName>
    </submittedName>
</protein>
<proteinExistence type="predicted"/>
<evidence type="ECO:0000313" key="3">
    <source>
        <dbReference type="Proteomes" id="UP001160499"/>
    </source>
</evidence>
<feature type="region of interest" description="Disordered" evidence="1">
    <location>
        <begin position="31"/>
        <end position="50"/>
    </location>
</feature>
<dbReference type="Proteomes" id="UP001160499">
    <property type="component" value="Unassembled WGS sequence"/>
</dbReference>
<evidence type="ECO:0000256" key="1">
    <source>
        <dbReference type="SAM" id="MobiDB-lite"/>
    </source>
</evidence>
<name>A0ABT6LDF1_9ACTN</name>
<dbReference type="EMBL" id="JARXVH010000002">
    <property type="protein sequence ID" value="MDH6214337.1"/>
    <property type="molecule type" value="Genomic_DNA"/>
</dbReference>
<evidence type="ECO:0000313" key="2">
    <source>
        <dbReference type="EMBL" id="MDH6214337.1"/>
    </source>
</evidence>
<keyword evidence="3" id="KW-1185">Reference proteome</keyword>
<dbReference type="RefSeq" id="WP_280875381.1">
    <property type="nucleotide sequence ID" value="NZ_JARXVH010000002.1"/>
</dbReference>
<accession>A0ABT6LDF1</accession>
<comment type="caution">
    <text evidence="2">The sequence shown here is derived from an EMBL/GenBank/DDBJ whole genome shotgun (WGS) entry which is preliminary data.</text>
</comment>
<organism evidence="2 3">
    <name type="scientific">Streptomyces pseudovenezuelae</name>
    <dbReference type="NCBI Taxonomy" id="67350"/>
    <lineage>
        <taxon>Bacteria</taxon>
        <taxon>Bacillati</taxon>
        <taxon>Actinomycetota</taxon>
        <taxon>Actinomycetes</taxon>
        <taxon>Kitasatosporales</taxon>
        <taxon>Streptomycetaceae</taxon>
        <taxon>Streptomyces</taxon>
        <taxon>Streptomyces aurantiacus group</taxon>
    </lineage>
</organism>
<sequence length="50" mass="5584">MVSSKQHRCNEEIINFDTWFVNSRTGQGDEIIRDAPASEPTGELTSSSEL</sequence>
<gene>
    <name evidence="2" type="ORF">M2283_001620</name>
</gene>
<reference evidence="2 3" key="1">
    <citation type="submission" date="2023-04" db="EMBL/GenBank/DDBJ databases">
        <title>Forest soil microbial communities from Buena Vista Peninsula, Colon Province, Panama.</title>
        <authorList>
            <person name="Bouskill N."/>
        </authorList>
    </citation>
    <scope>NUCLEOTIDE SEQUENCE [LARGE SCALE GENOMIC DNA]</scope>
    <source>
        <strain evidence="2 3">GGS1</strain>
    </source>
</reference>